<name>A0AAW8R502_9ALTE</name>
<keyword evidence="1" id="KW-0648">Protein biosynthesis</keyword>
<feature type="non-terminal residue" evidence="1">
    <location>
        <position position="205"/>
    </location>
</feature>
<accession>A0AAW8R502</accession>
<sequence>MTISYLKPFADWLSISYPTSLSPHLDIVSLFTTISPLDYTDLGGAKELYKSTSGGSLFITSKDSYVNLSISGLLLSQARDSEHYRTFLELLASAPYNITRLDVAYDTPLAGPLSIQRIRGIYPTGHAQVATRQRQLQYILNQLNDGTDTGTVYFQNNKYKGTIKLRVYDKAHQMIQEHSTAINPTTRYELSVCRGASLSDFENPA</sequence>
<keyword evidence="2" id="KW-1185">Reference proteome</keyword>
<gene>
    <name evidence="1" type="ORF">RM544_17620</name>
</gene>
<dbReference type="AlphaFoldDB" id="A0AAW8R502"/>
<evidence type="ECO:0000313" key="2">
    <source>
        <dbReference type="Proteomes" id="UP001249020"/>
    </source>
</evidence>
<comment type="caution">
    <text evidence="1">The sequence shown here is derived from an EMBL/GenBank/DDBJ whole genome shotgun (WGS) entry which is preliminary data.</text>
</comment>
<reference evidence="1 2" key="1">
    <citation type="submission" date="2023-09" db="EMBL/GenBank/DDBJ databases">
        <authorList>
            <person name="Rey-Velasco X."/>
        </authorList>
    </citation>
    <scope>NUCLEOTIDE SEQUENCE [LARGE SCALE GENOMIC DNA]</scope>
    <source>
        <strain evidence="1 2">W409</strain>
    </source>
</reference>
<dbReference type="GO" id="GO:0003743">
    <property type="term" value="F:translation initiation factor activity"/>
    <property type="evidence" value="ECO:0007669"/>
    <property type="project" value="UniProtKB-KW"/>
</dbReference>
<dbReference type="EMBL" id="JAVRIE010000016">
    <property type="protein sequence ID" value="MDT0584366.1"/>
    <property type="molecule type" value="Genomic_DNA"/>
</dbReference>
<protein>
    <submittedName>
        <fullName evidence="1">Replication initiation factor domain-containing protein</fullName>
    </submittedName>
</protein>
<dbReference type="Proteomes" id="UP001249020">
    <property type="component" value="Unassembled WGS sequence"/>
</dbReference>
<dbReference type="RefSeq" id="WP_311363137.1">
    <property type="nucleotide sequence ID" value="NZ_JAVRIE010000016.1"/>
</dbReference>
<organism evidence="1 2">
    <name type="scientific">Brumicola blandensis</name>
    <dbReference type="NCBI Taxonomy" id="3075611"/>
    <lineage>
        <taxon>Bacteria</taxon>
        <taxon>Pseudomonadati</taxon>
        <taxon>Pseudomonadota</taxon>
        <taxon>Gammaproteobacteria</taxon>
        <taxon>Alteromonadales</taxon>
        <taxon>Alteromonadaceae</taxon>
        <taxon>Brumicola</taxon>
    </lineage>
</organism>
<proteinExistence type="predicted"/>
<keyword evidence="1" id="KW-0396">Initiation factor</keyword>
<evidence type="ECO:0000313" key="1">
    <source>
        <dbReference type="EMBL" id="MDT0584366.1"/>
    </source>
</evidence>